<comment type="caution">
    <text evidence="2">The sequence shown here is derived from an EMBL/GenBank/DDBJ whole genome shotgun (WGS) entry which is preliminary data.</text>
</comment>
<organism evidence="2 3">
    <name type="scientific">Mytilus edulis</name>
    <name type="common">Blue mussel</name>
    <dbReference type="NCBI Taxonomy" id="6550"/>
    <lineage>
        <taxon>Eukaryota</taxon>
        <taxon>Metazoa</taxon>
        <taxon>Spiralia</taxon>
        <taxon>Lophotrochozoa</taxon>
        <taxon>Mollusca</taxon>
        <taxon>Bivalvia</taxon>
        <taxon>Autobranchia</taxon>
        <taxon>Pteriomorphia</taxon>
        <taxon>Mytilida</taxon>
        <taxon>Mytiloidea</taxon>
        <taxon>Mytilidae</taxon>
        <taxon>Mytilinae</taxon>
        <taxon>Mytilus</taxon>
    </lineage>
</organism>
<proteinExistence type="predicted"/>
<keyword evidence="3" id="KW-1185">Reference proteome</keyword>
<sequence length="241" mass="27998">MEGVLLLLNAIIILFCNTYDLRIDFAILSKLIDFECITSEFQRVTDHITWTWTHISTVHAQTFVIAVVLLFILYQLVLQRSSEKDVENILDQYRIGHARVMDISNFKKDVASLFHTIEIQSKDLQKKYKRAESVIAEPDNCDRMRQDIQSMKHNWAKEFTCISRFDIACLNGQKTSKIKVVLTMAKGFVDKELGIIKKDMAEDMLSLETVDRDVRSLQTYFGKLPLFPMHYPNNFFIISCS</sequence>
<feature type="transmembrane region" description="Helical" evidence="1">
    <location>
        <begin position="58"/>
        <end position="77"/>
    </location>
</feature>
<keyword evidence="1" id="KW-0472">Membrane</keyword>
<keyword evidence="1" id="KW-0812">Transmembrane</keyword>
<dbReference type="EMBL" id="CAJPWZ010000114">
    <property type="protein sequence ID" value="CAG2186040.1"/>
    <property type="molecule type" value="Genomic_DNA"/>
</dbReference>
<keyword evidence="1" id="KW-1133">Transmembrane helix</keyword>
<evidence type="ECO:0000313" key="3">
    <source>
        <dbReference type="Proteomes" id="UP000683360"/>
    </source>
</evidence>
<protein>
    <submittedName>
        <fullName evidence="2">Uncharacterized protein</fullName>
    </submittedName>
</protein>
<reference evidence="2" key="1">
    <citation type="submission" date="2021-03" db="EMBL/GenBank/DDBJ databases">
        <authorList>
            <person name="Bekaert M."/>
        </authorList>
    </citation>
    <scope>NUCLEOTIDE SEQUENCE</scope>
</reference>
<gene>
    <name evidence="2" type="ORF">MEDL_1593</name>
</gene>
<evidence type="ECO:0000256" key="1">
    <source>
        <dbReference type="SAM" id="Phobius"/>
    </source>
</evidence>
<accession>A0A8S3PTG9</accession>
<dbReference type="AlphaFoldDB" id="A0A8S3PTG9"/>
<dbReference type="Proteomes" id="UP000683360">
    <property type="component" value="Unassembled WGS sequence"/>
</dbReference>
<evidence type="ECO:0000313" key="2">
    <source>
        <dbReference type="EMBL" id="CAG2186040.1"/>
    </source>
</evidence>
<name>A0A8S3PTG9_MYTED</name>
<dbReference type="OrthoDB" id="6081128at2759"/>